<dbReference type="AlphaFoldDB" id="A0A8H6MFC3"/>
<accession>A0A8H6MFC3</accession>
<name>A0A8H6MFC3_9AGAR</name>
<keyword evidence="3" id="KW-1185">Reference proteome</keyword>
<reference evidence="2 3" key="1">
    <citation type="submission" date="2020-07" db="EMBL/GenBank/DDBJ databases">
        <title>Comparative genomics of pyrophilous fungi reveals a link between fire events and developmental genes.</title>
        <authorList>
            <consortium name="DOE Joint Genome Institute"/>
            <person name="Steindorff A.S."/>
            <person name="Carver A."/>
            <person name="Calhoun S."/>
            <person name="Stillman K."/>
            <person name="Liu H."/>
            <person name="Lipzen A."/>
            <person name="Pangilinan J."/>
            <person name="Labutti K."/>
            <person name="Bruns T.D."/>
            <person name="Grigoriev I.V."/>
        </authorList>
    </citation>
    <scope>NUCLEOTIDE SEQUENCE [LARGE SCALE GENOMIC DNA]</scope>
    <source>
        <strain evidence="2 3">CBS 144469</strain>
    </source>
</reference>
<proteinExistence type="predicted"/>
<evidence type="ECO:0000313" key="2">
    <source>
        <dbReference type="EMBL" id="KAF6766730.1"/>
    </source>
</evidence>
<dbReference type="InterPro" id="IPR027795">
    <property type="entry name" value="CASTOR_ACT_dom"/>
</dbReference>
<comment type="caution">
    <text evidence="2">The sequence shown here is derived from an EMBL/GenBank/DDBJ whole genome shotgun (WGS) entry which is preliminary data.</text>
</comment>
<dbReference type="GO" id="GO:0046394">
    <property type="term" value="P:carboxylic acid biosynthetic process"/>
    <property type="evidence" value="ECO:0007669"/>
    <property type="project" value="UniProtKB-ARBA"/>
</dbReference>
<dbReference type="InterPro" id="IPR051719">
    <property type="entry name" value="CASTOR_mTORC1"/>
</dbReference>
<dbReference type="PANTHER" id="PTHR31131:SF6">
    <property type="entry name" value="CASTOR ACT DOMAIN-CONTAINING PROTEIN"/>
    <property type="match status" value="1"/>
</dbReference>
<dbReference type="PANTHER" id="PTHR31131">
    <property type="entry name" value="CHROMOSOME 1, WHOLE GENOME SHOTGUN SEQUENCE"/>
    <property type="match status" value="1"/>
</dbReference>
<evidence type="ECO:0000313" key="3">
    <source>
        <dbReference type="Proteomes" id="UP000521943"/>
    </source>
</evidence>
<dbReference type="GO" id="GO:0006520">
    <property type="term" value="P:amino acid metabolic process"/>
    <property type="evidence" value="ECO:0007669"/>
    <property type="project" value="UniProtKB-ARBA"/>
</dbReference>
<dbReference type="EMBL" id="JACGCI010000001">
    <property type="protein sequence ID" value="KAF6766730.1"/>
    <property type="molecule type" value="Genomic_DNA"/>
</dbReference>
<sequence length="135" mass="15070">MHPPSRSPSLNLIVLKQPFFVIQIEFFSITRTDEEVSVVGEIHEELLGPCIKIKGPMTHDLTGIMAAFTAPLKEAEVPIFAISTWNTDYVLVPTEKLQEACTALEKDGMDLRGNENFCHIISSWPFENNSLGLVI</sequence>
<gene>
    <name evidence="2" type="ORF">DFP72DRAFT_867408</name>
</gene>
<feature type="domain" description="CASTOR ACT" evidence="1">
    <location>
        <begin position="50"/>
        <end position="106"/>
    </location>
</feature>
<dbReference type="InterPro" id="IPR045865">
    <property type="entry name" value="ACT-like_dom_sf"/>
</dbReference>
<evidence type="ECO:0000259" key="1">
    <source>
        <dbReference type="Pfam" id="PF13840"/>
    </source>
</evidence>
<dbReference type="Proteomes" id="UP000521943">
    <property type="component" value="Unassembled WGS sequence"/>
</dbReference>
<organism evidence="2 3">
    <name type="scientific">Ephemerocybe angulata</name>
    <dbReference type="NCBI Taxonomy" id="980116"/>
    <lineage>
        <taxon>Eukaryota</taxon>
        <taxon>Fungi</taxon>
        <taxon>Dikarya</taxon>
        <taxon>Basidiomycota</taxon>
        <taxon>Agaricomycotina</taxon>
        <taxon>Agaricomycetes</taxon>
        <taxon>Agaricomycetidae</taxon>
        <taxon>Agaricales</taxon>
        <taxon>Agaricineae</taxon>
        <taxon>Psathyrellaceae</taxon>
        <taxon>Ephemerocybe</taxon>
    </lineage>
</organism>
<dbReference type="Pfam" id="PF13840">
    <property type="entry name" value="ACT_7"/>
    <property type="match status" value="1"/>
</dbReference>
<dbReference type="SUPFAM" id="SSF55021">
    <property type="entry name" value="ACT-like"/>
    <property type="match status" value="1"/>
</dbReference>
<dbReference type="Gene3D" id="3.30.2130.10">
    <property type="entry name" value="VC0802-like"/>
    <property type="match status" value="1"/>
</dbReference>
<protein>
    <submittedName>
        <fullName evidence="2">ACT domain-containing protein</fullName>
    </submittedName>
</protein>
<dbReference type="OrthoDB" id="58529at2759"/>